<evidence type="ECO:0000256" key="4">
    <source>
        <dbReference type="ARBA" id="ARBA00022989"/>
    </source>
</evidence>
<keyword evidence="4" id="KW-1133">Transmembrane helix</keyword>
<keyword evidence="6" id="KW-0472">Membrane</keyword>
<evidence type="ECO:0000256" key="3">
    <source>
        <dbReference type="ARBA" id="ARBA00022692"/>
    </source>
</evidence>
<reference evidence="10 11" key="1">
    <citation type="submission" date="2018-08" db="EMBL/GenBank/DDBJ databases">
        <authorList>
            <person name="Laetsch R D."/>
            <person name="Stevens L."/>
            <person name="Kumar S."/>
            <person name="Blaxter L. M."/>
        </authorList>
    </citation>
    <scope>NUCLEOTIDE SEQUENCE [LARGE SCALE GENOMIC DNA]</scope>
</reference>
<name>A0A3P7K4P7_LITSI</name>
<keyword evidence="5" id="KW-0406">Ion transport</keyword>
<dbReference type="PANTHER" id="PTHR13800:SF10">
    <property type="entry name" value="GTL-1"/>
    <property type="match status" value="1"/>
</dbReference>
<evidence type="ECO:0000313" key="11">
    <source>
        <dbReference type="Proteomes" id="UP000277928"/>
    </source>
</evidence>
<dbReference type="InterPro" id="IPR041491">
    <property type="entry name" value="TRPM_SLOG"/>
</dbReference>
<dbReference type="Pfam" id="PF18139">
    <property type="entry name" value="LSDAT_euk"/>
    <property type="match status" value="1"/>
</dbReference>
<evidence type="ECO:0000256" key="6">
    <source>
        <dbReference type="ARBA" id="ARBA00023136"/>
    </source>
</evidence>
<dbReference type="Pfam" id="PF25508">
    <property type="entry name" value="TRPM2"/>
    <property type="match status" value="1"/>
</dbReference>
<gene>
    <name evidence="10" type="ORF">NLS_LOCUS9794</name>
</gene>
<evidence type="ECO:0000259" key="9">
    <source>
        <dbReference type="Pfam" id="PF25508"/>
    </source>
</evidence>
<dbReference type="STRING" id="42156.A0A3P7K4P7"/>
<evidence type="ECO:0000256" key="7">
    <source>
        <dbReference type="ARBA" id="ARBA00023303"/>
    </source>
</evidence>
<protein>
    <submittedName>
        <fullName evidence="10">Uncharacterized protein</fullName>
    </submittedName>
</protein>
<feature type="domain" description="TRPM-like" evidence="9">
    <location>
        <begin position="535"/>
        <end position="588"/>
    </location>
</feature>
<comment type="subcellular location">
    <subcellularLocation>
        <location evidence="1">Membrane</location>
        <topology evidence="1">Multi-pass membrane protein</topology>
    </subcellularLocation>
</comment>
<dbReference type="AlphaFoldDB" id="A0A3P7K4P7"/>
<dbReference type="PANTHER" id="PTHR13800">
    <property type="entry name" value="TRANSIENT RECEPTOR POTENTIAL CATION CHANNEL, SUBFAMILY M, MEMBER 6"/>
    <property type="match status" value="1"/>
</dbReference>
<evidence type="ECO:0000259" key="8">
    <source>
        <dbReference type="Pfam" id="PF18139"/>
    </source>
</evidence>
<dbReference type="GO" id="GO:0005261">
    <property type="term" value="F:monoatomic cation channel activity"/>
    <property type="evidence" value="ECO:0007669"/>
    <property type="project" value="TreeGrafter"/>
</dbReference>
<dbReference type="OrthoDB" id="301415at2759"/>
<keyword evidence="7" id="KW-0407">Ion channel</keyword>
<dbReference type="Proteomes" id="UP000277928">
    <property type="component" value="Unassembled WGS sequence"/>
</dbReference>
<dbReference type="GO" id="GO:0030001">
    <property type="term" value="P:metal ion transport"/>
    <property type="evidence" value="ECO:0007669"/>
    <property type="project" value="TreeGrafter"/>
</dbReference>
<sequence length="589" mass="65600">MKKESGNGVRHFHYNDWREMLALVNASNKLSVSNYATQTDKEVAPKCFTSEPPADVYATPTSLTSAVYFRARATSSTVSCYYCTSLRWIFMIEIEKNVCELPVNMSLLQNNWVEQTFKKRECIQFIPSNRCADKCGCGKLKRNHMLSQQCSTSTSWNVQSVGRIPNSNRSDDEAEPEMTGFESEVGLATKLAKASEKWTIRKHTALFPTDAYGTIEFQGAPHPYKAQYLRLTVESNPADIMDLFETVWNVPAPKLIITVHGGMTDFDLQPKLARVFRKGLLKAAKTTGAWIITAGINAGVVRQVAAAVDGSGSVSRVRSKIVTIGIAPWVVPYHPHSFSPKGRFAVLNNRHSYFLLVDNGTIGRYGADVILRKRLESYISEKRTLGNGSRSVPVVCVVLEGGTCTIKAVYDCVCMSPRVPVVICDGSGRAADLLAFAHQYVQEDGQLPEGVKPQLFSLVQYVFGYDISAAEKLLEQLMMCVRQRHLITIFRLGEDQKQDVDHAILTALLKEQNLSPPDQLALALAWNRVDIARSDIFVLGQDWPKAALHNAMMEALINDRVDFVRLLLENGVSMGNFLTIGRLEELYNT</sequence>
<evidence type="ECO:0000313" key="10">
    <source>
        <dbReference type="EMBL" id="VDM92442.1"/>
    </source>
</evidence>
<evidence type="ECO:0000256" key="5">
    <source>
        <dbReference type="ARBA" id="ARBA00023065"/>
    </source>
</evidence>
<keyword evidence="2" id="KW-0813">Transport</keyword>
<accession>A0A3P7K4P7</accession>
<feature type="domain" description="TRPM SLOG" evidence="8">
    <location>
        <begin position="226"/>
        <end position="480"/>
    </location>
</feature>
<dbReference type="EMBL" id="UYRX01001946">
    <property type="protein sequence ID" value="VDM92442.1"/>
    <property type="molecule type" value="Genomic_DNA"/>
</dbReference>
<keyword evidence="3" id="KW-0812">Transmembrane</keyword>
<dbReference type="OMA" id="NICELHQ"/>
<dbReference type="InterPro" id="IPR057366">
    <property type="entry name" value="TRPM-like"/>
</dbReference>
<keyword evidence="11" id="KW-1185">Reference proteome</keyword>
<dbReference type="GO" id="GO:0005886">
    <property type="term" value="C:plasma membrane"/>
    <property type="evidence" value="ECO:0007669"/>
    <property type="project" value="TreeGrafter"/>
</dbReference>
<proteinExistence type="predicted"/>
<evidence type="ECO:0000256" key="1">
    <source>
        <dbReference type="ARBA" id="ARBA00004141"/>
    </source>
</evidence>
<feature type="non-terminal residue" evidence="10">
    <location>
        <position position="589"/>
    </location>
</feature>
<evidence type="ECO:0000256" key="2">
    <source>
        <dbReference type="ARBA" id="ARBA00022448"/>
    </source>
</evidence>
<dbReference type="InterPro" id="IPR050927">
    <property type="entry name" value="TRPM"/>
</dbReference>
<organism evidence="10 11">
    <name type="scientific">Litomosoides sigmodontis</name>
    <name type="common">Filarial nematode worm</name>
    <dbReference type="NCBI Taxonomy" id="42156"/>
    <lineage>
        <taxon>Eukaryota</taxon>
        <taxon>Metazoa</taxon>
        <taxon>Ecdysozoa</taxon>
        <taxon>Nematoda</taxon>
        <taxon>Chromadorea</taxon>
        <taxon>Rhabditida</taxon>
        <taxon>Spirurina</taxon>
        <taxon>Spiruromorpha</taxon>
        <taxon>Filarioidea</taxon>
        <taxon>Onchocercidae</taxon>
        <taxon>Litomosoides</taxon>
    </lineage>
</organism>